<dbReference type="PANTHER" id="PTHR34597">
    <property type="entry name" value="SLR1661 PROTEIN"/>
    <property type="match status" value="1"/>
</dbReference>
<comment type="caution">
    <text evidence="2">The sequence shown here is derived from an EMBL/GenBank/DDBJ whole genome shotgun (WGS) entry which is preliminary data.</text>
</comment>
<evidence type="ECO:0000259" key="1">
    <source>
        <dbReference type="Pfam" id="PF03865"/>
    </source>
</evidence>
<sequence length="531" mass="56761">MQADAPATTPVVVAASAPTVRVFPAGSTQESTVQAALSDILHRDAPPTTLQEVDQWSAKLTAALRRGGFPLGQVLMTQQDWQVLERTGQPVFTAFPGRIGQIVIHNKSRVADERLYRLVTHALCGKSSLDEVCLFQSSRFERTTQLLQDLPGVALDGAPKFAPGDAQGTVKVDFAVTQKGKPLSASVTLDNNGIDATGRMRAGVSVAGNNYFGLGEDYAFSITGTDKRMWTGALSAGIPVFSDGMRLTGGFSRQQYSVLAGGTAIAGFANTVSAGLLYPFTRGLDSNVWGGLSVLHTNTSLNYRDFGVGTTSSLDSMQLSLTANNGDRAQQLRTNVWSAQGALTLGHQRNDDPNDVGPHRAGNYLKLAGTGVGTYALDRSGDLFLRGRVTAQLSDRNLDPSEQLLVGGPNAVRAYRLDEPSADEGVIASVGLYRRFSVATGHQIQPGIFVDYGLARVNHSPWQDWAAAYPGVPGVTNIRHLAGYGASVDWLTPYGAIVSVSASKAFGFSDDSWVDPGRKPIQYWLSVTWNH</sequence>
<keyword evidence="3" id="KW-1185">Reference proteome</keyword>
<evidence type="ECO:0000313" key="2">
    <source>
        <dbReference type="EMBL" id="NML34654.1"/>
    </source>
</evidence>
<feature type="domain" description="Haemolysin activator HlyB C-terminal" evidence="1">
    <location>
        <begin position="176"/>
        <end position="460"/>
    </location>
</feature>
<dbReference type="Gene3D" id="2.40.160.50">
    <property type="entry name" value="membrane protein fhac: a member of the omp85/tpsb transporter family"/>
    <property type="match status" value="1"/>
</dbReference>
<accession>A0A7Y0FG39</accession>
<dbReference type="RefSeq" id="WP_169500842.1">
    <property type="nucleotide sequence ID" value="NZ_JABBFZ010000023.1"/>
</dbReference>
<dbReference type="GO" id="GO:0008320">
    <property type="term" value="F:protein transmembrane transporter activity"/>
    <property type="evidence" value="ECO:0007669"/>
    <property type="project" value="TreeGrafter"/>
</dbReference>
<name>A0A7Y0FG39_9BURK</name>
<dbReference type="Pfam" id="PF03865">
    <property type="entry name" value="ShlB"/>
    <property type="match status" value="1"/>
</dbReference>
<dbReference type="EMBL" id="JABBFZ010000023">
    <property type="protein sequence ID" value="NML34654.1"/>
    <property type="molecule type" value="Genomic_DNA"/>
</dbReference>
<dbReference type="GO" id="GO:0046819">
    <property type="term" value="P:protein secretion by the type V secretion system"/>
    <property type="evidence" value="ECO:0007669"/>
    <property type="project" value="TreeGrafter"/>
</dbReference>
<protein>
    <submittedName>
        <fullName evidence="2">ShlB/FhaC/HecB family hemolysin secretion/activation protein</fullName>
    </submittedName>
</protein>
<proteinExistence type="predicted"/>
<dbReference type="Proteomes" id="UP000583127">
    <property type="component" value="Unassembled WGS sequence"/>
</dbReference>
<dbReference type="GO" id="GO:0098046">
    <property type="term" value="C:type V protein secretion system complex"/>
    <property type="evidence" value="ECO:0007669"/>
    <property type="project" value="TreeGrafter"/>
</dbReference>
<dbReference type="PANTHER" id="PTHR34597:SF3">
    <property type="entry name" value="OUTER MEMBRANE TRANSPORTER CDIB"/>
    <property type="match status" value="1"/>
</dbReference>
<evidence type="ECO:0000313" key="3">
    <source>
        <dbReference type="Proteomes" id="UP000583127"/>
    </source>
</evidence>
<dbReference type="AlphaFoldDB" id="A0A7Y0FG39"/>
<dbReference type="InterPro" id="IPR051544">
    <property type="entry name" value="TPS_OM_transporter"/>
</dbReference>
<dbReference type="InterPro" id="IPR005565">
    <property type="entry name" value="Hemolysn_activator_HlyB_C"/>
</dbReference>
<gene>
    <name evidence="2" type="ORF">HHL14_27970</name>
</gene>
<reference evidence="2 3" key="1">
    <citation type="submission" date="2020-04" db="EMBL/GenBank/DDBJ databases">
        <title>Paraburkholderia sp. G-4-1-8 isolated from soil.</title>
        <authorList>
            <person name="Dahal R.H."/>
        </authorList>
    </citation>
    <scope>NUCLEOTIDE SEQUENCE [LARGE SCALE GENOMIC DNA]</scope>
    <source>
        <strain evidence="2 3">G-4-1-8</strain>
    </source>
</reference>
<organism evidence="2 3">
    <name type="scientific">Paraburkholderia antibiotica</name>
    <dbReference type="NCBI Taxonomy" id="2728839"/>
    <lineage>
        <taxon>Bacteria</taxon>
        <taxon>Pseudomonadati</taxon>
        <taxon>Pseudomonadota</taxon>
        <taxon>Betaproteobacteria</taxon>
        <taxon>Burkholderiales</taxon>
        <taxon>Burkholderiaceae</taxon>
        <taxon>Paraburkholderia</taxon>
    </lineage>
</organism>